<evidence type="ECO:0000313" key="1">
    <source>
        <dbReference type="EMBL" id="PWA61515.1"/>
    </source>
</evidence>
<sequence length="79" mass="8653">MSEACDALDPDGNITIKWDIISWTPDGYVIYEHSHLLPLPPLVNSTTIILHHLPPPSPSLLPTNMVVVLGGGEVMRRSL</sequence>
<dbReference type="AlphaFoldDB" id="A0A2U1MJR8"/>
<dbReference type="OrthoDB" id="1739935at2759"/>
<name>A0A2U1MJR8_ARTAN</name>
<evidence type="ECO:0000313" key="2">
    <source>
        <dbReference type="Proteomes" id="UP000245207"/>
    </source>
</evidence>
<keyword evidence="2" id="KW-1185">Reference proteome</keyword>
<gene>
    <name evidence="1" type="ORF">CTI12_AA370380</name>
</gene>
<organism evidence="1 2">
    <name type="scientific">Artemisia annua</name>
    <name type="common">Sweet wormwood</name>
    <dbReference type="NCBI Taxonomy" id="35608"/>
    <lineage>
        <taxon>Eukaryota</taxon>
        <taxon>Viridiplantae</taxon>
        <taxon>Streptophyta</taxon>
        <taxon>Embryophyta</taxon>
        <taxon>Tracheophyta</taxon>
        <taxon>Spermatophyta</taxon>
        <taxon>Magnoliopsida</taxon>
        <taxon>eudicotyledons</taxon>
        <taxon>Gunneridae</taxon>
        <taxon>Pentapetalae</taxon>
        <taxon>asterids</taxon>
        <taxon>campanulids</taxon>
        <taxon>Asterales</taxon>
        <taxon>Asteraceae</taxon>
        <taxon>Asteroideae</taxon>
        <taxon>Anthemideae</taxon>
        <taxon>Artemisiinae</taxon>
        <taxon>Artemisia</taxon>
    </lineage>
</organism>
<accession>A0A2U1MJR8</accession>
<protein>
    <submittedName>
        <fullName evidence="1">COBRA-like protein 1</fullName>
    </submittedName>
</protein>
<reference evidence="1 2" key="1">
    <citation type="journal article" date="2018" name="Mol. Plant">
        <title>The genome of Artemisia annua provides insight into the evolution of Asteraceae family and artemisinin biosynthesis.</title>
        <authorList>
            <person name="Shen Q."/>
            <person name="Zhang L."/>
            <person name="Liao Z."/>
            <person name="Wang S."/>
            <person name="Yan T."/>
            <person name="Shi P."/>
            <person name="Liu M."/>
            <person name="Fu X."/>
            <person name="Pan Q."/>
            <person name="Wang Y."/>
            <person name="Lv Z."/>
            <person name="Lu X."/>
            <person name="Zhang F."/>
            <person name="Jiang W."/>
            <person name="Ma Y."/>
            <person name="Chen M."/>
            <person name="Hao X."/>
            <person name="Li L."/>
            <person name="Tang Y."/>
            <person name="Lv G."/>
            <person name="Zhou Y."/>
            <person name="Sun X."/>
            <person name="Brodelius P.E."/>
            <person name="Rose J.K.C."/>
            <person name="Tang K."/>
        </authorList>
    </citation>
    <scope>NUCLEOTIDE SEQUENCE [LARGE SCALE GENOMIC DNA]</scope>
    <source>
        <strain evidence="2">cv. Huhao1</strain>
        <tissue evidence="1">Leaf</tissue>
    </source>
</reference>
<dbReference type="STRING" id="35608.A0A2U1MJR8"/>
<comment type="caution">
    <text evidence="1">The sequence shown here is derived from an EMBL/GenBank/DDBJ whole genome shotgun (WGS) entry which is preliminary data.</text>
</comment>
<proteinExistence type="predicted"/>
<dbReference type="EMBL" id="PKPP01005084">
    <property type="protein sequence ID" value="PWA61515.1"/>
    <property type="molecule type" value="Genomic_DNA"/>
</dbReference>
<dbReference type="Proteomes" id="UP000245207">
    <property type="component" value="Unassembled WGS sequence"/>
</dbReference>